<keyword evidence="6 7" id="KW-0269">Exonuclease</keyword>
<accession>A0A154BPD4</accession>
<evidence type="ECO:0000256" key="7">
    <source>
        <dbReference type="RuleBase" id="RU363069"/>
    </source>
</evidence>
<protein>
    <recommendedName>
        <fullName evidence="3 7">Nuclease SbcCD subunit D</fullName>
    </recommendedName>
</protein>
<comment type="caution">
    <text evidence="10">The sequence shown here is derived from an EMBL/GenBank/DDBJ whole genome shotgun (WGS) entry which is preliminary data.</text>
</comment>
<dbReference type="InterPro" id="IPR004843">
    <property type="entry name" value="Calcineurin-like_PHP"/>
</dbReference>
<organism evidence="10 11">
    <name type="scientific">Anaerosporomusa subterranea</name>
    <dbReference type="NCBI Taxonomy" id="1794912"/>
    <lineage>
        <taxon>Bacteria</taxon>
        <taxon>Bacillati</taxon>
        <taxon>Bacillota</taxon>
        <taxon>Negativicutes</taxon>
        <taxon>Acetonemataceae</taxon>
        <taxon>Anaerosporomusa</taxon>
    </lineage>
</organism>
<evidence type="ECO:0000256" key="2">
    <source>
        <dbReference type="ARBA" id="ARBA00011322"/>
    </source>
</evidence>
<keyword evidence="4 7" id="KW-0540">Nuclease</keyword>
<keyword evidence="5 7" id="KW-0378">Hydrolase</keyword>
<proteinExistence type="inferred from homology"/>
<evidence type="ECO:0000259" key="8">
    <source>
        <dbReference type="Pfam" id="PF00149"/>
    </source>
</evidence>
<dbReference type="PANTHER" id="PTHR30337">
    <property type="entry name" value="COMPONENT OF ATP-DEPENDENT DSDNA EXONUCLEASE"/>
    <property type="match status" value="1"/>
</dbReference>
<sequence length="383" mass="42403">MRFLHTSDWHLGRIFHGVHLTEDQAVVLDQFVNLVGDSKPDAVVIAGDVFDRAVPPPEAVQLLDETLSRILLDYQIPVIMIAGNHDSPERLGFGNRLLSRQGLHVVGPLASMNDPVVINDAAGPVYFLPMPYAESAVVRSLLDENAADCERAMQAQINHVLRQVPADARTVAIAHSFISGGESSESERFLSVGGVETVTAGVFSRFNYTALGHLHKPQTVGKPNIRYSGSLLKYSFSESDHEKGLYLVDINQQGEVSTERIKLAPRRDVRCVEGMLEDFLKRPKLGESVEDYLQITLQDDGPVLDPMGRLRAIYPNVLEIQRTQLNATGELRGPVADHRRLTDHDLFASFFEQVTGVKLNSEQEAGFAAALEEVYRDRREVAG</sequence>
<dbReference type="Proteomes" id="UP000076268">
    <property type="component" value="Unassembled WGS sequence"/>
</dbReference>
<keyword evidence="11" id="KW-1185">Reference proteome</keyword>
<dbReference type="InterPro" id="IPR041796">
    <property type="entry name" value="Mre11_N"/>
</dbReference>
<dbReference type="STRING" id="1794912.AXX12_11395"/>
<dbReference type="InterPro" id="IPR004593">
    <property type="entry name" value="SbcD"/>
</dbReference>
<dbReference type="SUPFAM" id="SSF56300">
    <property type="entry name" value="Metallo-dependent phosphatases"/>
    <property type="match status" value="1"/>
</dbReference>
<comment type="subunit">
    <text evidence="2 7">Heterodimer of SbcC and SbcD.</text>
</comment>
<name>A0A154BPD4_ANASB</name>
<keyword evidence="7" id="KW-0235">DNA replication</keyword>
<dbReference type="RefSeq" id="WP_066243597.1">
    <property type="nucleotide sequence ID" value="NZ_LSGP01000020.1"/>
</dbReference>
<dbReference type="GO" id="GO:0008408">
    <property type="term" value="F:3'-5' exonuclease activity"/>
    <property type="evidence" value="ECO:0007669"/>
    <property type="project" value="InterPro"/>
</dbReference>
<dbReference type="Pfam" id="PF12320">
    <property type="entry name" value="SbcD_C"/>
    <property type="match status" value="1"/>
</dbReference>
<evidence type="ECO:0000256" key="3">
    <source>
        <dbReference type="ARBA" id="ARBA00013365"/>
    </source>
</evidence>
<evidence type="ECO:0000313" key="11">
    <source>
        <dbReference type="Proteomes" id="UP000076268"/>
    </source>
</evidence>
<keyword evidence="7" id="KW-0233">DNA recombination</keyword>
<dbReference type="EMBL" id="LSGP01000020">
    <property type="protein sequence ID" value="KYZ75796.1"/>
    <property type="molecule type" value="Genomic_DNA"/>
</dbReference>
<dbReference type="AlphaFoldDB" id="A0A154BPD4"/>
<evidence type="ECO:0000256" key="5">
    <source>
        <dbReference type="ARBA" id="ARBA00022801"/>
    </source>
</evidence>
<dbReference type="OrthoDB" id="9773856at2"/>
<keyword evidence="7" id="KW-0255">Endonuclease</keyword>
<dbReference type="InterPro" id="IPR026843">
    <property type="entry name" value="SbcD_C"/>
</dbReference>
<gene>
    <name evidence="7" type="primary">sbcD</name>
    <name evidence="10" type="ORF">AXX12_11395</name>
</gene>
<dbReference type="PANTHER" id="PTHR30337:SF0">
    <property type="entry name" value="NUCLEASE SBCCD SUBUNIT D"/>
    <property type="match status" value="1"/>
</dbReference>
<dbReference type="GO" id="GO:0006260">
    <property type="term" value="P:DNA replication"/>
    <property type="evidence" value="ECO:0007669"/>
    <property type="project" value="UniProtKB-KW"/>
</dbReference>
<feature type="domain" description="Calcineurin-like phosphoesterase" evidence="8">
    <location>
        <begin position="1"/>
        <end position="97"/>
    </location>
</feature>
<evidence type="ECO:0000256" key="1">
    <source>
        <dbReference type="ARBA" id="ARBA00010555"/>
    </source>
</evidence>
<evidence type="ECO:0000256" key="6">
    <source>
        <dbReference type="ARBA" id="ARBA00022839"/>
    </source>
</evidence>
<dbReference type="InterPro" id="IPR029052">
    <property type="entry name" value="Metallo-depent_PP-like"/>
</dbReference>
<comment type="similarity">
    <text evidence="1 7">Belongs to the SbcD family.</text>
</comment>
<dbReference type="Pfam" id="PF00149">
    <property type="entry name" value="Metallophos"/>
    <property type="match status" value="1"/>
</dbReference>
<dbReference type="NCBIfam" id="TIGR00619">
    <property type="entry name" value="sbcd"/>
    <property type="match status" value="1"/>
</dbReference>
<reference evidence="10 11" key="1">
    <citation type="submission" date="2016-02" db="EMBL/GenBank/DDBJ databases">
        <title>Anaerosporomusa subterraneum gen. nov., sp. nov., a spore-forming obligate anaerobe isolated from saprolite.</title>
        <authorList>
            <person name="Choi J.K."/>
            <person name="Shah M."/>
            <person name="Yee N."/>
        </authorList>
    </citation>
    <scope>NUCLEOTIDE SEQUENCE [LARGE SCALE GENOMIC DNA]</scope>
    <source>
        <strain evidence="10 11">RU4</strain>
    </source>
</reference>
<dbReference type="CDD" id="cd00840">
    <property type="entry name" value="MPP_Mre11_N"/>
    <property type="match status" value="1"/>
</dbReference>
<evidence type="ECO:0000256" key="4">
    <source>
        <dbReference type="ARBA" id="ARBA00022722"/>
    </source>
</evidence>
<evidence type="ECO:0000313" key="10">
    <source>
        <dbReference type="EMBL" id="KYZ75796.1"/>
    </source>
</evidence>
<comment type="function">
    <text evidence="7">SbcCD cleaves DNA hairpin structures. These structures can inhibit DNA replication and are intermediates in certain DNA recombination reactions. The complex acts as a 3'-&gt;5' double strand exonuclease that can open hairpins. It also has a 5' single-strand endonuclease activity.</text>
</comment>
<evidence type="ECO:0000259" key="9">
    <source>
        <dbReference type="Pfam" id="PF12320"/>
    </source>
</evidence>
<dbReference type="GO" id="GO:0004519">
    <property type="term" value="F:endonuclease activity"/>
    <property type="evidence" value="ECO:0007669"/>
    <property type="project" value="UniProtKB-KW"/>
</dbReference>
<feature type="domain" description="Nuclease SbcCD subunit D C-terminal" evidence="9">
    <location>
        <begin position="266"/>
        <end position="354"/>
    </location>
</feature>
<dbReference type="Gene3D" id="3.60.21.10">
    <property type="match status" value="1"/>
</dbReference>
<dbReference type="GO" id="GO:0006310">
    <property type="term" value="P:DNA recombination"/>
    <property type="evidence" value="ECO:0007669"/>
    <property type="project" value="UniProtKB-KW"/>
</dbReference>
<dbReference type="InterPro" id="IPR050535">
    <property type="entry name" value="DNA_Repair-Maintenance_Comp"/>
</dbReference>